<evidence type="ECO:0000256" key="4">
    <source>
        <dbReference type="SAM" id="MobiDB-lite"/>
    </source>
</evidence>
<feature type="signal peptide" evidence="5">
    <location>
        <begin position="1"/>
        <end position="23"/>
    </location>
</feature>
<name>A0ABT7IM19_9BURK</name>
<dbReference type="PANTHER" id="PTHR44943">
    <property type="entry name" value="CELLULOSE SYNTHASE OPERON PROTEIN C"/>
    <property type="match status" value="1"/>
</dbReference>
<feature type="repeat" description="TPR" evidence="3">
    <location>
        <begin position="74"/>
        <end position="107"/>
    </location>
</feature>
<keyword evidence="7" id="KW-1185">Reference proteome</keyword>
<dbReference type="PROSITE" id="PS50005">
    <property type="entry name" value="TPR"/>
    <property type="match status" value="1"/>
</dbReference>
<reference evidence="6" key="1">
    <citation type="submission" date="2023-03" db="EMBL/GenBank/DDBJ databases">
        <title>Mesosutterella sp. nov. isolated from porcine feces.</title>
        <authorList>
            <person name="Yu S."/>
        </authorList>
    </citation>
    <scope>NUCLEOTIDE SEQUENCE</scope>
    <source>
        <strain evidence="6">AGMB02718</strain>
    </source>
</reference>
<keyword evidence="5" id="KW-0732">Signal</keyword>
<keyword evidence="1" id="KW-0677">Repeat</keyword>
<dbReference type="SMART" id="SM00028">
    <property type="entry name" value="TPR"/>
    <property type="match status" value="3"/>
</dbReference>
<dbReference type="Pfam" id="PF13371">
    <property type="entry name" value="TPR_9"/>
    <property type="match status" value="1"/>
</dbReference>
<feature type="region of interest" description="Disordered" evidence="4">
    <location>
        <begin position="191"/>
        <end position="256"/>
    </location>
</feature>
<dbReference type="InterPro" id="IPR019734">
    <property type="entry name" value="TPR_rpt"/>
</dbReference>
<evidence type="ECO:0000256" key="5">
    <source>
        <dbReference type="SAM" id="SignalP"/>
    </source>
</evidence>
<dbReference type="InterPro" id="IPR011990">
    <property type="entry name" value="TPR-like_helical_dom_sf"/>
</dbReference>
<evidence type="ECO:0000256" key="3">
    <source>
        <dbReference type="PROSITE-ProRule" id="PRU00339"/>
    </source>
</evidence>
<dbReference type="Gene3D" id="1.25.40.10">
    <property type="entry name" value="Tetratricopeptide repeat domain"/>
    <property type="match status" value="1"/>
</dbReference>
<dbReference type="EMBL" id="JAKZJU020000001">
    <property type="protein sequence ID" value="MDL2059407.1"/>
    <property type="molecule type" value="Genomic_DNA"/>
</dbReference>
<dbReference type="RefSeq" id="WP_243376660.1">
    <property type="nucleotide sequence ID" value="NZ_JAKZJU020000001.1"/>
</dbReference>
<dbReference type="SUPFAM" id="SSF48452">
    <property type="entry name" value="TPR-like"/>
    <property type="match status" value="1"/>
</dbReference>
<evidence type="ECO:0000256" key="1">
    <source>
        <dbReference type="ARBA" id="ARBA00022737"/>
    </source>
</evidence>
<accession>A0ABT7IM19</accession>
<gene>
    <name evidence="6" type="ORF">MUN46_005605</name>
</gene>
<sequence>MNKTIRAAAAAILIAIASWAASAQTVLYPIPEPQKEPKLVTDYPVFVNRMIGEKNYEKALQYADQGLALNPKNLNLMFKRGLILERMGRLDEAREAYSKMIRLYPEIPEPYNNLAILVADSGRGDIDHAIELLQRAITANPRFSTAHENLGDLYALKALQNYRKAVPLKGATREQLKRVGEKITMLQIVTGNDPAPEPAAGSKSQASAQPQGSAASRAQGAGAPASQAASGSVSASSFESRSTESSLFKPLPEIKP</sequence>
<feature type="compositionally biased region" description="Low complexity" evidence="4">
    <location>
        <begin position="199"/>
        <end position="246"/>
    </location>
</feature>
<evidence type="ECO:0000256" key="2">
    <source>
        <dbReference type="ARBA" id="ARBA00022803"/>
    </source>
</evidence>
<dbReference type="Pfam" id="PF13432">
    <property type="entry name" value="TPR_16"/>
    <property type="match status" value="1"/>
</dbReference>
<proteinExistence type="predicted"/>
<evidence type="ECO:0000313" key="7">
    <source>
        <dbReference type="Proteomes" id="UP001165481"/>
    </source>
</evidence>
<keyword evidence="2 3" id="KW-0802">TPR repeat</keyword>
<evidence type="ECO:0000313" key="6">
    <source>
        <dbReference type="EMBL" id="MDL2059407.1"/>
    </source>
</evidence>
<organism evidence="6 7">
    <name type="scientific">Mesosutterella faecium</name>
    <dbReference type="NCBI Taxonomy" id="2925194"/>
    <lineage>
        <taxon>Bacteria</taxon>
        <taxon>Pseudomonadati</taxon>
        <taxon>Pseudomonadota</taxon>
        <taxon>Betaproteobacteria</taxon>
        <taxon>Burkholderiales</taxon>
        <taxon>Sutterellaceae</taxon>
        <taxon>Mesosutterella</taxon>
    </lineage>
</organism>
<dbReference type="Proteomes" id="UP001165481">
    <property type="component" value="Unassembled WGS sequence"/>
</dbReference>
<protein>
    <submittedName>
        <fullName evidence="6">Tetratricopeptide repeat protein</fullName>
    </submittedName>
</protein>
<feature type="chain" id="PRO_5047334847" evidence="5">
    <location>
        <begin position="24"/>
        <end position="256"/>
    </location>
</feature>
<comment type="caution">
    <text evidence="6">The sequence shown here is derived from an EMBL/GenBank/DDBJ whole genome shotgun (WGS) entry which is preliminary data.</text>
</comment>
<dbReference type="PANTHER" id="PTHR44943:SF8">
    <property type="entry name" value="TPR REPEAT-CONTAINING PROTEIN MJ0263"/>
    <property type="match status" value="1"/>
</dbReference>
<dbReference type="InterPro" id="IPR051685">
    <property type="entry name" value="Ycf3/AcsC/BcsC/TPR_MFPF"/>
</dbReference>